<dbReference type="InterPro" id="IPR049517">
    <property type="entry name" value="ACX-like_C"/>
</dbReference>
<dbReference type="Pfam" id="PF02538">
    <property type="entry name" value="Hydantoinase_B"/>
    <property type="match status" value="1"/>
</dbReference>
<dbReference type="InterPro" id="IPR002821">
    <property type="entry name" value="Hydantoinase_A"/>
</dbReference>
<feature type="domain" description="Hydantoinase A/oxoprolinase" evidence="2">
    <location>
        <begin position="243"/>
        <end position="536"/>
    </location>
</feature>
<dbReference type="PANTHER" id="PTHR11365">
    <property type="entry name" value="5-OXOPROLINASE RELATED"/>
    <property type="match status" value="1"/>
</dbReference>
<dbReference type="InterPro" id="IPR045079">
    <property type="entry name" value="Oxoprolinase-like"/>
</dbReference>
<dbReference type="GO" id="GO:0017168">
    <property type="term" value="F:5-oxoprolinase (ATP-hydrolyzing) activity"/>
    <property type="evidence" value="ECO:0007669"/>
    <property type="project" value="TreeGrafter"/>
</dbReference>
<dbReference type="GO" id="GO:0006749">
    <property type="term" value="P:glutathione metabolic process"/>
    <property type="evidence" value="ECO:0007669"/>
    <property type="project" value="TreeGrafter"/>
</dbReference>
<dbReference type="GeneID" id="43587732"/>
<dbReference type="RefSeq" id="XP_031862019.1">
    <property type="nucleotide sequence ID" value="XM_032003606.1"/>
</dbReference>
<evidence type="ECO:0000313" key="6">
    <source>
        <dbReference type="EMBL" id="WWD22656.1"/>
    </source>
</evidence>
<dbReference type="KEGG" id="ksn:43587732"/>
<dbReference type="InterPro" id="IPR003692">
    <property type="entry name" value="Hydantoinase_B"/>
</dbReference>
<dbReference type="EMBL" id="CP144064">
    <property type="protein sequence ID" value="WWD22656.1"/>
    <property type="molecule type" value="Genomic_DNA"/>
</dbReference>
<evidence type="ECO:0000259" key="3">
    <source>
        <dbReference type="Pfam" id="PF02538"/>
    </source>
</evidence>
<evidence type="ECO:0000259" key="2">
    <source>
        <dbReference type="Pfam" id="PF01968"/>
    </source>
</evidence>
<dbReference type="PANTHER" id="PTHR11365:SF26">
    <property type="entry name" value="5-OXOPROLINASE"/>
    <property type="match status" value="1"/>
</dbReference>
<proteinExistence type="inferred from homology"/>
<gene>
    <name evidence="6" type="ORF">CI109_107149</name>
</gene>
<organism evidence="6 7">
    <name type="scientific">Kwoniella shandongensis</name>
    <dbReference type="NCBI Taxonomy" id="1734106"/>
    <lineage>
        <taxon>Eukaryota</taxon>
        <taxon>Fungi</taxon>
        <taxon>Dikarya</taxon>
        <taxon>Basidiomycota</taxon>
        <taxon>Agaricomycotina</taxon>
        <taxon>Tremellomycetes</taxon>
        <taxon>Tremellales</taxon>
        <taxon>Cryptococcaceae</taxon>
        <taxon>Kwoniella</taxon>
    </lineage>
</organism>
<dbReference type="OrthoDB" id="3643at2759"/>
<reference evidence="6" key="1">
    <citation type="submission" date="2017-08" db="EMBL/GenBank/DDBJ databases">
        <authorList>
            <person name="Cuomo C."/>
            <person name="Billmyre B."/>
            <person name="Heitman J."/>
        </authorList>
    </citation>
    <scope>NUCLEOTIDE SEQUENCE</scope>
    <source>
        <strain evidence="6">CBS 12478</strain>
    </source>
</reference>
<evidence type="ECO:0000259" key="5">
    <source>
        <dbReference type="Pfam" id="PF19278"/>
    </source>
</evidence>
<evidence type="ECO:0000259" key="4">
    <source>
        <dbReference type="Pfam" id="PF05378"/>
    </source>
</evidence>
<dbReference type="Pfam" id="PF05378">
    <property type="entry name" value="Hydant_A_N"/>
    <property type="match status" value="1"/>
</dbReference>
<comment type="similarity">
    <text evidence="1">Belongs to the oxoprolinase family.</text>
</comment>
<evidence type="ECO:0000256" key="1">
    <source>
        <dbReference type="ARBA" id="ARBA00010403"/>
    </source>
</evidence>
<dbReference type="InterPro" id="IPR008040">
    <property type="entry name" value="Hydant_A_N"/>
</dbReference>
<name>A0A5M6C2Y2_9TREE</name>
<dbReference type="GO" id="GO:0005829">
    <property type="term" value="C:cytosol"/>
    <property type="evidence" value="ECO:0007669"/>
    <property type="project" value="TreeGrafter"/>
</dbReference>
<reference evidence="6" key="2">
    <citation type="submission" date="2024-01" db="EMBL/GenBank/DDBJ databases">
        <title>Comparative genomics of Cryptococcus and Kwoniella reveals pathogenesis evolution and contrasting modes of karyotype evolution via chromosome fusion or intercentromeric recombination.</title>
        <authorList>
            <person name="Coelho M.A."/>
            <person name="David-Palma M."/>
            <person name="Shea T."/>
            <person name="Bowers K."/>
            <person name="McGinley-Smith S."/>
            <person name="Mohammad A.W."/>
            <person name="Gnirke A."/>
            <person name="Yurkov A.M."/>
            <person name="Nowrousian M."/>
            <person name="Sun S."/>
            <person name="Cuomo C.A."/>
            <person name="Heitman J."/>
        </authorList>
    </citation>
    <scope>NUCLEOTIDE SEQUENCE</scope>
    <source>
        <strain evidence="6">CBS 12478</strain>
    </source>
</reference>
<dbReference type="Pfam" id="PF01968">
    <property type="entry name" value="Hydantoinase_A"/>
    <property type="match status" value="1"/>
</dbReference>
<feature type="domain" description="Acetophenone carboxylase-like C-terminal" evidence="5">
    <location>
        <begin position="670"/>
        <end position="720"/>
    </location>
</feature>
<protein>
    <submittedName>
        <fullName evidence="6">Uncharacterized protein</fullName>
    </submittedName>
</protein>
<sequence length="1308" mass="140795">MPVAVRTDSKVKIAIDRGGTFTDCVAIPENGPSFLIKLLSVDPGNYQDAPTEGIRRIMEKFTGQPFPRGTPIDTTRISHILMGTTVATNALLERKGQKCALLVTKGFKDLLQIGDQTRPHLFELNIKKAEVLYEKVLEVEERVTIESRDDIAADATVSPEGDAYVTGLSGDKVRVIQELNVPHVKGLLQQLLNEGFKSVAVCLMHSFTFQDHELQVETLAKDMGFTQVSVSSQLQPMIKIVPRGTSATADAYLTPGIQQYISSFASGFKGGFQDPHGTMVAFMQSDGTLAGIHSFSGLKAILSGPAGGVVGYAQTCYDAAEGSPIVGFDMGGTSTDVSRYGGQLEHVFETRTAGITIQSPQLDINTVAAGGGSILFWRNGMFVVGPESASAHPGPACYRKGGPLTVTDANLFLGRLHVASFPSIFGPNENEPLDYEASRRLFIELTETINKEVEVPKTPEEVAAGFLKVANENMARPIRALTEARGYRTSAHHLSCFGGAGGQHACAIAANLGINSVLAHKYSSVLSAYGIALANIGIDVSEPSVERFTPESLPGILARAEKLKAKATERLMAQGVKDGKLSHDVYLNLRYEGTDTSLMIREPEDGDFEAAFTARHLREFSFISKDKALIVDDIRVTGVGKGEEADPVAWSSELASLRASPIIPTTTRKTQVYFEEASGYATTKIYSLGDLLPGTKVHGPAIILDETQTIVVFPANEATILKDLVYIDVGLGPKSQLTVGVVEPIALSIFGNRFMAIAEQMGRVLQKCATSLQIKERLDFSCAIFSANGSLVANAPHVPVHLGSMQYAVRGQAELHKGELRPGDVLVSNHPKMGGTHLPDITVICPVFHEENGQNNLVFFVAARAHHNDIGGLFGNSMPPESEEIWQEGALIYSAFLVRDGVFNHEEITRYLTEPGNYPDCKPAARIQENISDLKAQVAACTVGTQQIQMLFDEYGQDITLFYMEAIRSNAEQVVRTFFRKLAAERGSEPLRAVDHMDDGSPIALTVTLDGESGDAVFDFEGTGTSVHGNINAPKAVANAAITYCIRCMIGTDMPLNAGVLAPIDLRIPYNTLLNPSPGVAVSSGNTEVSQRTTDVIFKAFEATAASQGCMNVIMFVRENGHGYGETVCGGSGAGPTWKGTSGVHINMTNTRITDAEILEKTQPVVLRQFQLREGSGGVGRNPGGNGVIREFEFSEAMRVAVIGERRVTQPYGMKGGGPGQRGAFFFCKKQEDGSHEMVKTKPSCSVMVKPGDRVILHTPGGGAWGSPDEEPLVETAKDILKYNEFTSFVPRANGSWAAFTSAQNASN</sequence>
<feature type="domain" description="Hydantoinase/oxoprolinase N-terminal" evidence="4">
    <location>
        <begin position="12"/>
        <end position="223"/>
    </location>
</feature>
<feature type="domain" description="Hydantoinase B/oxoprolinase" evidence="3">
    <location>
        <begin position="744"/>
        <end position="1268"/>
    </location>
</feature>
<evidence type="ECO:0000313" key="7">
    <source>
        <dbReference type="Proteomes" id="UP000322225"/>
    </source>
</evidence>
<accession>A0A5M6C2Y2</accession>
<dbReference type="Proteomes" id="UP000322225">
    <property type="component" value="Chromosome 14"/>
</dbReference>
<keyword evidence="7" id="KW-1185">Reference proteome</keyword>
<dbReference type="Pfam" id="PF19278">
    <property type="entry name" value="Hydant_A_C"/>
    <property type="match status" value="1"/>
</dbReference>